<dbReference type="Gene3D" id="3.40.1080.10">
    <property type="entry name" value="Glutaconate Coenzyme A-transferase"/>
    <property type="match status" value="1"/>
</dbReference>
<dbReference type="GO" id="GO:0008775">
    <property type="term" value="F:acetate CoA-transferase activity"/>
    <property type="evidence" value="ECO:0007669"/>
    <property type="project" value="InterPro"/>
</dbReference>
<gene>
    <name evidence="2" type="ORF">DVR09_05440</name>
</gene>
<dbReference type="EMBL" id="CP031357">
    <property type="protein sequence ID" value="AXK41858.1"/>
    <property type="molecule type" value="Genomic_DNA"/>
</dbReference>
<dbReference type="Gene3D" id="3.40.1080.20">
    <property type="entry name" value="Acetyl-CoA hydrolase/transferase C-terminal domain"/>
    <property type="match status" value="1"/>
</dbReference>
<dbReference type="RefSeq" id="WP_115416044.1">
    <property type="nucleotide sequence ID" value="NZ_CP031357.1"/>
</dbReference>
<evidence type="ECO:0000259" key="1">
    <source>
        <dbReference type="Pfam" id="PF13336"/>
    </source>
</evidence>
<dbReference type="InterPro" id="IPR037171">
    <property type="entry name" value="NagB/RpiA_transferase-like"/>
</dbReference>
<dbReference type="SUPFAM" id="SSF100950">
    <property type="entry name" value="NagB/RpiA/CoA transferase-like"/>
    <property type="match status" value="2"/>
</dbReference>
<keyword evidence="3" id="KW-1185">Reference proteome</keyword>
<dbReference type="Pfam" id="PF13336">
    <property type="entry name" value="AcetylCoA_hyd_C"/>
    <property type="match status" value="1"/>
</dbReference>
<feature type="domain" description="Acetyl-CoA hydrolase/transferase C-terminal" evidence="1">
    <location>
        <begin position="253"/>
        <end position="406"/>
    </location>
</feature>
<dbReference type="OrthoDB" id="9801795at2"/>
<dbReference type="PANTHER" id="PTHR21432:SF20">
    <property type="entry name" value="ACETYL-COA HYDROLASE"/>
    <property type="match status" value="1"/>
</dbReference>
<name>A0A345YD56_9SPHN</name>
<reference evidence="3" key="1">
    <citation type="submission" date="2018-07" db="EMBL/GenBank/DDBJ databases">
        <title>Genome sequence of Erythrobacter strain YH-07, an antagonistic bacterium isolated from Yellow Sea.</title>
        <authorList>
            <person name="Tang T."/>
            <person name="Liu Q."/>
            <person name="Sun X."/>
        </authorList>
    </citation>
    <scope>NUCLEOTIDE SEQUENCE [LARGE SCALE GENOMIC DNA]</scope>
    <source>
        <strain evidence="3">YH-07</strain>
    </source>
</reference>
<organism evidence="2 3">
    <name type="scientific">Erythrobacter aureus</name>
    <dbReference type="NCBI Taxonomy" id="2182384"/>
    <lineage>
        <taxon>Bacteria</taxon>
        <taxon>Pseudomonadati</taxon>
        <taxon>Pseudomonadota</taxon>
        <taxon>Alphaproteobacteria</taxon>
        <taxon>Sphingomonadales</taxon>
        <taxon>Erythrobacteraceae</taxon>
        <taxon>Erythrobacter/Porphyrobacter group</taxon>
        <taxon>Erythrobacter</taxon>
    </lineage>
</organism>
<dbReference type="GO" id="GO:0006083">
    <property type="term" value="P:acetate metabolic process"/>
    <property type="evidence" value="ECO:0007669"/>
    <property type="project" value="InterPro"/>
</dbReference>
<protein>
    <recommendedName>
        <fullName evidence="1">Acetyl-CoA hydrolase/transferase C-terminal domain-containing protein</fullName>
    </recommendedName>
</protein>
<proteinExistence type="predicted"/>
<dbReference type="KEGG" id="err:DVR09_05440"/>
<dbReference type="PANTHER" id="PTHR21432">
    <property type="entry name" value="ACETYL-COA HYDROLASE-RELATED"/>
    <property type="match status" value="1"/>
</dbReference>
<dbReference type="AlphaFoldDB" id="A0A345YD56"/>
<dbReference type="InterPro" id="IPR026888">
    <property type="entry name" value="AcetylCoA_hyd_C"/>
</dbReference>
<dbReference type="Gene3D" id="3.30.750.70">
    <property type="entry name" value="4-hydroxybutyrate coenzyme like domains"/>
    <property type="match status" value="1"/>
</dbReference>
<evidence type="ECO:0000313" key="2">
    <source>
        <dbReference type="EMBL" id="AXK41858.1"/>
    </source>
</evidence>
<dbReference type="InterPro" id="IPR046433">
    <property type="entry name" value="ActCoA_hydro"/>
</dbReference>
<evidence type="ECO:0000313" key="3">
    <source>
        <dbReference type="Proteomes" id="UP000254508"/>
    </source>
</evidence>
<sequence>MIENLTAAALTDLLHESTRLFLPGTTGEPLALRNRLEEHEDSLGHLSVLTNFVAGLNDFAHPVLTGAMESAGFFPASELPAYRQIIATYSGIGRQLAQFAPDITFVPTTIPDARGYVGCGLSAEFVRDALETSGRVVALANPALPRLINGDLIHRDEFSAIFNDEAAPLALASGGTDPDDIGDEIARNVVSLVDDGAAIQCGIGKVPSLFLKHLRSKKRLRVHSGIVTESIRGLVEADSIDREFPIVCATIAGSHAFYCWLDGREDFLLNPVRHTHSASILSRIEKFVAVNSALQVDLLGQVNSEGFGAKPISAPGGLPEFCRAGHQSSGGCSIIALPSTASRGKRSRIVSSLASTLPVTIARTDVDFVVTEYGIADLRAKTASERAAELVAIAHPDFRAALIEAAP</sequence>
<dbReference type="InterPro" id="IPR038460">
    <property type="entry name" value="AcetylCoA_hyd_C_sf"/>
</dbReference>
<accession>A0A345YD56</accession>
<dbReference type="Proteomes" id="UP000254508">
    <property type="component" value="Chromosome"/>
</dbReference>